<evidence type="ECO:0000313" key="1">
    <source>
        <dbReference type="EMBL" id="MCV7071519.1"/>
    </source>
</evidence>
<dbReference type="RefSeq" id="WP_043407723.1">
    <property type="nucleotide sequence ID" value="NZ_CP092427.2"/>
</dbReference>
<organism evidence="1 4">
    <name type="scientific">Mycolicibacterium rufum</name>
    <dbReference type="NCBI Taxonomy" id="318424"/>
    <lineage>
        <taxon>Bacteria</taxon>
        <taxon>Bacillati</taxon>
        <taxon>Actinomycetota</taxon>
        <taxon>Actinomycetes</taxon>
        <taxon>Mycobacteriales</taxon>
        <taxon>Mycobacteriaceae</taxon>
        <taxon>Mycolicibacterium</taxon>
    </lineage>
</organism>
<accession>A0A9X2YCK0</accession>
<sequence length="173" mass="17958">MSARTFEAGSDGWCRHRLLALGVDIGDLVEAAGGFLCDRARAGWDVTVVATDGVTSRSLAILGVATGAVTDDIVTAVRELAPGGAVAVAPDLLLRNARLRHELARLAGDGSVEILVWGSELGPGFDPVGHPVSAAARAFKSHALTAAGRMSGDGHTETLYRVRPAALRRLRAV</sequence>
<proteinExistence type="predicted"/>
<evidence type="ECO:0000313" key="2">
    <source>
        <dbReference type="EMBL" id="ULP38735.1"/>
    </source>
</evidence>
<reference evidence="1" key="2">
    <citation type="journal article" date="2022" name="BMC Genomics">
        <title>Comparative genome analysis of mycobacteria focusing on tRNA and non-coding RNA.</title>
        <authorList>
            <person name="Behra P.R.K."/>
            <person name="Pettersson B.M.F."/>
            <person name="Ramesh M."/>
            <person name="Das S."/>
            <person name="Dasgupta S."/>
            <person name="Kirsebom L.A."/>
        </authorList>
    </citation>
    <scope>NUCLEOTIDE SEQUENCE</scope>
    <source>
        <strain evidence="1">DSM 45406</strain>
    </source>
</reference>
<dbReference type="Proteomes" id="UP001055159">
    <property type="component" value="Chromosome"/>
</dbReference>
<name>A0A9X2YCK0_9MYCO</name>
<protein>
    <submittedName>
        <fullName evidence="1">Uncharacterized protein</fullName>
    </submittedName>
</protein>
<dbReference type="EMBL" id="CP092427">
    <property type="protein sequence ID" value="ULP38735.1"/>
    <property type="molecule type" value="Genomic_DNA"/>
</dbReference>
<keyword evidence="3" id="KW-1185">Reference proteome</keyword>
<reference evidence="2" key="3">
    <citation type="submission" date="2022-08" db="EMBL/GenBank/DDBJ databases">
        <title>Whole genome sequencing of non-tuberculosis mycobacteria type-strains.</title>
        <authorList>
            <person name="Igarashi Y."/>
            <person name="Osugi A."/>
            <person name="Mitarai S."/>
        </authorList>
    </citation>
    <scope>NUCLEOTIDE SEQUENCE</scope>
    <source>
        <strain evidence="2">JCM 16372</strain>
    </source>
</reference>
<reference evidence="1" key="1">
    <citation type="submission" date="2020-07" db="EMBL/GenBank/DDBJ databases">
        <authorList>
            <person name="Pettersson B.M.F."/>
            <person name="Behra P.R.K."/>
            <person name="Ramesh M."/>
            <person name="Das S."/>
            <person name="Dasgupta S."/>
            <person name="Kirsebom L.A."/>
        </authorList>
    </citation>
    <scope>NUCLEOTIDE SEQUENCE</scope>
    <source>
        <strain evidence="1">DSM 45406</strain>
    </source>
</reference>
<dbReference type="AlphaFoldDB" id="A0A9X2YCK0"/>
<dbReference type="EMBL" id="JACKRN010000523">
    <property type="protein sequence ID" value="MCV7071519.1"/>
    <property type="molecule type" value="Genomic_DNA"/>
</dbReference>
<dbReference type="Proteomes" id="UP001140272">
    <property type="component" value="Unassembled WGS sequence"/>
</dbReference>
<gene>
    <name evidence="1" type="ORF">H7H73_14900</name>
    <name evidence="2" type="ORF">MJO55_10170</name>
</gene>
<evidence type="ECO:0000313" key="3">
    <source>
        <dbReference type="Proteomes" id="UP001055159"/>
    </source>
</evidence>
<evidence type="ECO:0000313" key="4">
    <source>
        <dbReference type="Proteomes" id="UP001140272"/>
    </source>
</evidence>